<feature type="compositionally biased region" description="Basic and acidic residues" evidence="1">
    <location>
        <begin position="390"/>
        <end position="407"/>
    </location>
</feature>
<comment type="caution">
    <text evidence="2">The sequence shown here is derived from an EMBL/GenBank/DDBJ whole genome shotgun (WGS) entry which is preliminary data.</text>
</comment>
<accession>A0ABV8DNN7</accession>
<feature type="compositionally biased region" description="Basic and acidic residues" evidence="1">
    <location>
        <begin position="581"/>
        <end position="593"/>
    </location>
</feature>
<dbReference type="EMBL" id="JBHSAX010000005">
    <property type="protein sequence ID" value="MFC3961439.1"/>
    <property type="molecule type" value="Genomic_DNA"/>
</dbReference>
<dbReference type="InterPro" id="IPR011990">
    <property type="entry name" value="TPR-like_helical_dom_sf"/>
</dbReference>
<feature type="compositionally biased region" description="Low complexity" evidence="1">
    <location>
        <begin position="687"/>
        <end position="701"/>
    </location>
</feature>
<organism evidence="2 3">
    <name type="scientific">Nocardia jiangsuensis</name>
    <dbReference type="NCBI Taxonomy" id="1691563"/>
    <lineage>
        <taxon>Bacteria</taxon>
        <taxon>Bacillati</taxon>
        <taxon>Actinomycetota</taxon>
        <taxon>Actinomycetes</taxon>
        <taxon>Mycobacteriales</taxon>
        <taxon>Nocardiaceae</taxon>
        <taxon>Nocardia</taxon>
    </lineage>
</organism>
<feature type="compositionally biased region" description="Basic and acidic residues" evidence="1">
    <location>
        <begin position="757"/>
        <end position="774"/>
    </location>
</feature>
<evidence type="ECO:0008006" key="4">
    <source>
        <dbReference type="Google" id="ProtNLM"/>
    </source>
</evidence>
<sequence length="1261" mass="128929">MTESYSQWYERHSPPGKILATQYTSAEPIRYNGSLVYPMYSEEFGTPGARLAMTALSAAPPAGLRGWGIGLSVLGGHVRFDGRRLGGIDVWGDALATGLSVELAGNSAEALFTLTPVWVDDRGVQKSWEGNYGILVEHLPDGRITLWCSVGEGPPNFANLVVEIATTALDAEPAAPQENEAQLLDDQYVTLPVRYRAERPDGGRVVLVDTGAAPEVKGEVARRAGGWVSRRDYAPPADGSAGHWDRQAPEDAAVRRPSGELPPVPEGLGEESPFGPGVGSEGVVGGNGEQVAGGAAGFGRIVGQPVPGEAARRSEPSGRVPSGAEERPDSGAEGSTRRSSGGNPDSTGSGEQANAGASGFGQPSGRSAAAPAAGSGARAESGAAGFGRAQAERKPGDSVAEERRRADAGVGQRGVSAQAKADELRTGLGDDHPGPTRPADGPALGGGRGRRPVESGREAAERSRATESGRLADQPGRPAESGPQADEPGRPAGFERRAGEPGRDQPRNDGQPPARSGGQHVLPTRTGRRPDIRESRYGQRPTAAGEKLTGRHGQAKQGRPATTGAQPSAPGTNLAAGLHGMRGDESDQRRESFAARLQALRGERSTPTQPHRHDAPEQVGEARTGSADPSGGPRARTAEAGSNGSAARTPEAGAGGATGRTSEAGTSGTAARTHETGADGASERPAEAGPGVAVGGQPRVPSGLPRRGGSTAVDAREPGAQPTNSADRLGGPRRPAPADGAVDGRGENRRNAPGRPASDDGRRRADQRPADVAEPRGSGSLEEADPGADRTGAQVAPRPHEVAPNRTETSRIGDRQDPAGASGPQVDPQPHEVALRKPVPPRRVGRADETAPGGGTTAPQGGTRPDPAGSAAGTLDLSGGQPKPSAPGAEVPTPRGEQPEPATPRLDIATPRTEQRPRDPAPSIRSAASRGEGQPGAAAAGADVATPRTEQRAHEVVPGSGAPPPGGGTRPQEAATATSPAGGRLEQAARDSGTAGQGQRARPEASASVDRRAAQAADPSTGRTADPNAARTADPKAGQAAEPNAARTDREVPRQADGAAPQAVGANTPRRTDADGPQSASRNAAQRADRAAPHRNDQNAAQQADRNAPQRVDRSIAPADGQSGTRAAEPSPPDGTLAEEPTGFGGWSAATLQHNPDTLPPRRSVYGPPPVPRGQGGIIGDPGYRGALYDLGLAMYRRGDTESARGLLTQAAEAGHVAAAYDLGSILRDEGDRTGAEAWWRAAAAHGEPRAAASLKELREG</sequence>
<feature type="compositionally biased region" description="Basic and acidic residues" evidence="1">
    <location>
        <begin position="487"/>
        <end position="507"/>
    </location>
</feature>
<feature type="region of interest" description="Disordered" evidence="1">
    <location>
        <begin position="230"/>
        <end position="1182"/>
    </location>
</feature>
<gene>
    <name evidence="2" type="ORF">ACFO0B_05485</name>
</gene>
<feature type="compositionally biased region" description="Basic and acidic residues" evidence="1">
    <location>
        <begin position="528"/>
        <end position="537"/>
    </location>
</feature>
<dbReference type="Proteomes" id="UP001595696">
    <property type="component" value="Unassembled WGS sequence"/>
</dbReference>
<keyword evidence="3" id="KW-1185">Reference proteome</keyword>
<proteinExistence type="predicted"/>
<evidence type="ECO:0000313" key="2">
    <source>
        <dbReference type="EMBL" id="MFC3961439.1"/>
    </source>
</evidence>
<dbReference type="RefSeq" id="WP_378611193.1">
    <property type="nucleotide sequence ID" value="NZ_JBHSAX010000005.1"/>
</dbReference>
<feature type="compositionally biased region" description="Basic and acidic residues" evidence="1">
    <location>
        <begin position="672"/>
        <end position="686"/>
    </location>
</feature>
<feature type="compositionally biased region" description="Low complexity" evidence="1">
    <location>
        <begin position="1098"/>
        <end position="1110"/>
    </location>
</feature>
<reference evidence="3" key="1">
    <citation type="journal article" date="2019" name="Int. J. Syst. Evol. Microbiol.">
        <title>The Global Catalogue of Microorganisms (GCM) 10K type strain sequencing project: providing services to taxonomists for standard genome sequencing and annotation.</title>
        <authorList>
            <consortium name="The Broad Institute Genomics Platform"/>
            <consortium name="The Broad Institute Genome Sequencing Center for Infectious Disease"/>
            <person name="Wu L."/>
            <person name="Ma J."/>
        </authorList>
    </citation>
    <scope>NUCLEOTIDE SEQUENCE [LARGE SCALE GENOMIC DNA]</scope>
    <source>
        <strain evidence="3">CGMCC 4.7330</strain>
    </source>
</reference>
<feature type="compositionally biased region" description="Low complexity" evidence="1">
    <location>
        <begin position="266"/>
        <end position="275"/>
    </location>
</feature>
<feature type="compositionally biased region" description="Basic and acidic residues" evidence="1">
    <location>
        <begin position="1087"/>
        <end position="1097"/>
    </location>
</feature>
<dbReference type="SUPFAM" id="SSF81901">
    <property type="entry name" value="HCP-like"/>
    <property type="match status" value="1"/>
</dbReference>
<feature type="compositionally biased region" description="Basic and acidic residues" evidence="1">
    <location>
        <begin position="798"/>
        <end position="817"/>
    </location>
</feature>
<feature type="compositionally biased region" description="Basic and acidic residues" evidence="1">
    <location>
        <begin position="451"/>
        <end position="467"/>
    </location>
</feature>
<evidence type="ECO:0000313" key="3">
    <source>
        <dbReference type="Proteomes" id="UP001595696"/>
    </source>
</evidence>
<protein>
    <recommendedName>
        <fullName evidence="4">TPR repeat protein</fullName>
    </recommendedName>
</protein>
<evidence type="ECO:0000256" key="1">
    <source>
        <dbReference type="SAM" id="MobiDB-lite"/>
    </source>
</evidence>
<feature type="compositionally biased region" description="Polar residues" evidence="1">
    <location>
        <begin position="659"/>
        <end position="670"/>
    </location>
</feature>
<dbReference type="Gene3D" id="1.25.40.10">
    <property type="entry name" value="Tetratricopeptide repeat domain"/>
    <property type="match status" value="1"/>
</dbReference>
<feature type="compositionally biased region" description="Polar residues" evidence="1">
    <location>
        <begin position="337"/>
        <end position="352"/>
    </location>
</feature>
<feature type="compositionally biased region" description="Basic and acidic residues" evidence="1">
    <location>
        <begin position="420"/>
        <end position="434"/>
    </location>
</feature>
<feature type="compositionally biased region" description="Low complexity" evidence="1">
    <location>
        <begin position="364"/>
        <end position="389"/>
    </location>
</feature>
<feature type="compositionally biased region" description="Basic and acidic residues" evidence="1">
    <location>
        <begin position="243"/>
        <end position="258"/>
    </location>
</feature>
<name>A0ABV8DNN7_9NOCA</name>
<feature type="compositionally biased region" description="Gly residues" evidence="1">
    <location>
        <begin position="276"/>
        <end position="288"/>
    </location>
</feature>